<reference evidence="1 6" key="4">
    <citation type="submission" date="2019-07" db="EMBL/GenBank/DDBJ databases">
        <title>Whole genome shotgun sequence of Flavobacterium glycines NBRC 105008.</title>
        <authorList>
            <person name="Hosoyama A."/>
            <person name="Uohara A."/>
            <person name="Ohji S."/>
            <person name="Ichikawa N."/>
        </authorList>
    </citation>
    <scope>NUCLEOTIDE SEQUENCE [LARGE SCALE GENOMIC DNA]</scope>
    <source>
        <strain evidence="1 6">NBRC 105008</strain>
    </source>
</reference>
<dbReference type="RefSeq" id="WP_066327634.1">
    <property type="nucleotide sequence ID" value="NZ_BJVF01000001.1"/>
</dbReference>
<evidence type="ECO:0000313" key="6">
    <source>
        <dbReference type="Proteomes" id="UP000321579"/>
    </source>
</evidence>
<keyword evidence="5" id="KW-1185">Reference proteome</keyword>
<sequence>MKILSLLFLTLFLSKGCEGDAQKKIEAAQLIYTANSRGFHQEIIIEKHYANIKNDRKGKPTQIKISDTDWKELIRLFKDVDLDKIKDLKSPTEKRFYDGAAIANLKINYEGKSYESQSFDHGFPPDAIKKIVTKINSFAKQNNEN</sequence>
<dbReference type="AlphaFoldDB" id="A0A1B9DNL6"/>
<dbReference type="Proteomes" id="UP000321579">
    <property type="component" value="Unassembled WGS sequence"/>
</dbReference>
<reference evidence="3 5" key="3">
    <citation type="submission" date="2016-10" db="EMBL/GenBank/DDBJ databases">
        <authorList>
            <person name="Varghese N."/>
            <person name="Submissions S."/>
        </authorList>
    </citation>
    <scope>NUCLEOTIDE SEQUENCE [LARGE SCALE GENOMIC DNA]</scope>
    <source>
        <strain evidence="3 5">Gm-149</strain>
    </source>
</reference>
<evidence type="ECO:0000313" key="1">
    <source>
        <dbReference type="EMBL" id="GEL10278.1"/>
    </source>
</evidence>
<evidence type="ECO:0000313" key="5">
    <source>
        <dbReference type="Proteomes" id="UP000182367"/>
    </source>
</evidence>
<evidence type="ECO:0000313" key="3">
    <source>
        <dbReference type="EMBL" id="SDI74121.1"/>
    </source>
</evidence>
<dbReference type="EMBL" id="BJVF01000001">
    <property type="protein sequence ID" value="GEL10278.1"/>
    <property type="molecule type" value="Genomic_DNA"/>
</dbReference>
<gene>
    <name evidence="2" type="ORF">FBGL_08430</name>
    <name evidence="1" type="ORF">FGL01_10170</name>
    <name evidence="3" type="ORF">SAMN05192550_0693</name>
</gene>
<reference evidence="2" key="2">
    <citation type="submission" date="2016-03" db="EMBL/GenBank/DDBJ databases">
        <authorList>
            <person name="Ploux O."/>
        </authorList>
    </citation>
    <scope>NUCLEOTIDE SEQUENCE</scope>
    <source>
        <strain evidence="2">NBRC 105008</strain>
    </source>
</reference>
<dbReference type="EMBL" id="FNEO01000001">
    <property type="protein sequence ID" value="SDI74121.1"/>
    <property type="molecule type" value="Genomic_DNA"/>
</dbReference>
<evidence type="ECO:0000313" key="2">
    <source>
        <dbReference type="EMBL" id="OCB71273.1"/>
    </source>
</evidence>
<proteinExistence type="predicted"/>
<dbReference type="STRING" id="551990.SAMN05192550_0693"/>
<dbReference type="Proteomes" id="UP000182367">
    <property type="component" value="Unassembled WGS sequence"/>
</dbReference>
<name>A0A1B9DNL6_9FLAO</name>
<reference evidence="4" key="1">
    <citation type="submission" date="2016-03" db="EMBL/GenBank/DDBJ databases">
        <title>Draft genome sequence of Paenibacillus glacialis DSM 22343.</title>
        <authorList>
            <person name="Shin S.-K."/>
            <person name="Yi H."/>
        </authorList>
    </citation>
    <scope>NUCLEOTIDE SEQUENCE [LARGE SCALE GENOMIC DNA]</scope>
    <source>
        <strain evidence="4">NBRC 105008</strain>
    </source>
</reference>
<accession>A0A1B9DNL6</accession>
<dbReference type="EMBL" id="LVEO01000018">
    <property type="protein sequence ID" value="OCB71273.1"/>
    <property type="molecule type" value="Genomic_DNA"/>
</dbReference>
<comment type="caution">
    <text evidence="2">The sequence shown here is derived from an EMBL/GenBank/DDBJ whole genome shotgun (WGS) entry which is preliminary data.</text>
</comment>
<dbReference type="Proteomes" id="UP000093226">
    <property type="component" value="Unassembled WGS sequence"/>
</dbReference>
<dbReference type="OrthoDB" id="1446480at2"/>
<evidence type="ECO:0000313" key="4">
    <source>
        <dbReference type="Proteomes" id="UP000093226"/>
    </source>
</evidence>
<protein>
    <submittedName>
        <fullName evidence="2">Uncharacterized protein</fullName>
    </submittedName>
</protein>
<organism evidence="2 4">
    <name type="scientific">Flavobacterium glycines</name>
    <dbReference type="NCBI Taxonomy" id="551990"/>
    <lineage>
        <taxon>Bacteria</taxon>
        <taxon>Pseudomonadati</taxon>
        <taxon>Bacteroidota</taxon>
        <taxon>Flavobacteriia</taxon>
        <taxon>Flavobacteriales</taxon>
        <taxon>Flavobacteriaceae</taxon>
        <taxon>Flavobacterium</taxon>
    </lineage>
</organism>